<organism evidence="1">
    <name type="scientific">bioreactor metagenome</name>
    <dbReference type="NCBI Taxonomy" id="1076179"/>
    <lineage>
        <taxon>unclassified sequences</taxon>
        <taxon>metagenomes</taxon>
        <taxon>ecological metagenomes</taxon>
    </lineage>
</organism>
<proteinExistence type="predicted"/>
<dbReference type="EMBL" id="VSSQ01009453">
    <property type="protein sequence ID" value="MPM41677.1"/>
    <property type="molecule type" value="Genomic_DNA"/>
</dbReference>
<reference evidence="1" key="1">
    <citation type="submission" date="2019-08" db="EMBL/GenBank/DDBJ databases">
        <authorList>
            <person name="Kucharzyk K."/>
            <person name="Murdoch R.W."/>
            <person name="Higgins S."/>
            <person name="Loffler F."/>
        </authorList>
    </citation>
    <scope>NUCLEOTIDE SEQUENCE</scope>
</reference>
<sequence>MIESEYVKLRTIIGHEIPQYVFNFAKDTSIKSGWSESAIIATVNYYASAGNSLPYSVELAKLEIESGVRVF</sequence>
<comment type="caution">
    <text evidence="1">The sequence shown here is derived from an EMBL/GenBank/DDBJ whole genome shotgun (WGS) entry which is preliminary data.</text>
</comment>
<accession>A0A644ZLT5</accession>
<dbReference type="AlphaFoldDB" id="A0A644ZLT5"/>
<evidence type="ECO:0000313" key="1">
    <source>
        <dbReference type="EMBL" id="MPM41677.1"/>
    </source>
</evidence>
<gene>
    <name evidence="1" type="ORF">SDC9_88333</name>
</gene>
<name>A0A644ZLT5_9ZZZZ</name>
<protein>
    <submittedName>
        <fullName evidence="1">Uncharacterized protein</fullName>
    </submittedName>
</protein>